<reference evidence="2" key="2">
    <citation type="journal article" date="2020" name="mSystems">
        <title>Genome- and Community-Level Interaction Insights into Carbon Utilization and Element Cycling Functions of Hydrothermarchaeota in Hydrothermal Sediment.</title>
        <authorList>
            <person name="Zhou Z."/>
            <person name="Liu Y."/>
            <person name="Xu W."/>
            <person name="Pan J."/>
            <person name="Luo Z.H."/>
            <person name="Li M."/>
        </authorList>
    </citation>
    <scope>NUCLEOTIDE SEQUENCE [LARGE SCALE GENOMIC DNA]</scope>
    <source>
        <strain evidence="2">HyVt-386</strain>
    </source>
</reference>
<dbReference type="AlphaFoldDB" id="A0A1F2P5Y3"/>
<dbReference type="PANTHER" id="PTHR41964">
    <property type="entry name" value="GLOBAL NITROGEN REGULATOR NRPR"/>
    <property type="match status" value="1"/>
</dbReference>
<proteinExistence type="predicted"/>
<evidence type="ECO:0000313" key="2">
    <source>
        <dbReference type="EMBL" id="HEC57261.1"/>
    </source>
</evidence>
<accession>A0A1F2P5Y3</accession>
<organism evidence="3 4">
    <name type="scientific">Candidatus Syntropharchaeum butanivorans</name>
    <dbReference type="NCBI Taxonomy" id="1839936"/>
    <lineage>
        <taxon>Archaea</taxon>
        <taxon>Methanobacteriati</taxon>
        <taxon>Methanobacteriota</taxon>
        <taxon>Stenosarchaea group</taxon>
        <taxon>Methanomicrobia</taxon>
        <taxon>Methanosarcinales</taxon>
        <taxon>ANME-2 cluster</taxon>
        <taxon>Candidatus Syntropharchaeum</taxon>
    </lineage>
</organism>
<gene>
    <name evidence="2" type="ORF">ENI32_05195</name>
    <name evidence="3" type="ORF">SBU_000022</name>
</gene>
<feature type="domain" description="NrpR regulatory" evidence="1">
    <location>
        <begin position="3"/>
        <end position="230"/>
    </location>
</feature>
<dbReference type="Proteomes" id="UP000885936">
    <property type="component" value="Unassembled WGS sequence"/>
</dbReference>
<evidence type="ECO:0000313" key="4">
    <source>
        <dbReference type="Proteomes" id="UP000185779"/>
    </source>
</evidence>
<reference evidence="3 4" key="1">
    <citation type="submission" date="2016-05" db="EMBL/GenBank/DDBJ databases">
        <title>Microbial consortia oxidize butane by reversing methanogenesis.</title>
        <authorList>
            <person name="Laso-Perez R."/>
            <person name="Richter M."/>
            <person name="Wegener G."/>
            <person name="Musat F."/>
        </authorList>
    </citation>
    <scope>NUCLEOTIDE SEQUENCE [LARGE SCALE GENOMIC DNA]</scope>
    <source>
        <strain evidence="3">BOX1</strain>
    </source>
</reference>
<protein>
    <submittedName>
        <fullName evidence="2">DUF128 domain-containing protein</fullName>
    </submittedName>
    <submittedName>
        <fullName evidence="3">Protein containing DUF128</fullName>
    </submittedName>
</protein>
<evidence type="ECO:0000313" key="3">
    <source>
        <dbReference type="EMBL" id="OFV66729.1"/>
    </source>
</evidence>
<dbReference type="InterPro" id="IPR036984">
    <property type="entry name" value="NrpR_dom_sf"/>
</dbReference>
<dbReference type="EMBL" id="DRIE01000090">
    <property type="protein sequence ID" value="HEC57261.1"/>
    <property type="molecule type" value="Genomic_DNA"/>
</dbReference>
<keyword evidence="4" id="KW-1185">Reference proteome</keyword>
<comment type="caution">
    <text evidence="3">The sequence shown here is derived from an EMBL/GenBank/DDBJ whole genome shotgun (WGS) entry which is preliminary data.</text>
</comment>
<dbReference type="Pfam" id="PF01995">
    <property type="entry name" value="NRD1_2"/>
    <property type="match status" value="1"/>
</dbReference>
<evidence type="ECO:0000259" key="1">
    <source>
        <dbReference type="Pfam" id="PF01995"/>
    </source>
</evidence>
<sequence>MSAFSKMWDMIYDVTFDPSRMEGRVIVNVSYVDRDDLDRVIEIYREVDRSGISLSPYIKILEREGYRTLEIMTICSMTIDGLLLKHGIPINPIGGGVLCVRDGMGVRFTHFLKYESTTMDPLEVLAGMGLTSILKVVRTGSGRILGNMREVPMVAREDTEAILGEVIDSGFRGIIEVGEPNAELFDIPTERDHFGVVIVGGMNPVIAAEEEGVRVETHAMKGVVEISTMEKISDV</sequence>
<dbReference type="STRING" id="1839936.SBU_000022"/>
<dbReference type="InterPro" id="IPR002846">
    <property type="entry name" value="NRD"/>
</dbReference>
<dbReference type="InterPro" id="IPR038982">
    <property type="entry name" value="NrpR"/>
</dbReference>
<name>A0A1F2P5Y3_9EURY</name>
<dbReference type="EMBL" id="LYOR01000001">
    <property type="protein sequence ID" value="OFV66729.1"/>
    <property type="molecule type" value="Genomic_DNA"/>
</dbReference>
<dbReference type="PANTHER" id="PTHR41964:SF1">
    <property type="entry name" value="GLOBAL NITROGEN REGULATOR NRPR"/>
    <property type="match status" value="1"/>
</dbReference>
<dbReference type="Gene3D" id="3.30.70.1360">
    <property type="entry name" value="mj0159-like"/>
    <property type="match status" value="2"/>
</dbReference>
<dbReference type="Proteomes" id="UP000185779">
    <property type="component" value="Unassembled WGS sequence"/>
</dbReference>